<keyword evidence="12" id="KW-1185">Reference proteome</keyword>
<dbReference type="InterPro" id="IPR028564">
    <property type="entry name" value="MT_TRM10-typ"/>
</dbReference>
<keyword evidence="5" id="KW-0949">S-adenosyl-L-methionine</keyword>
<dbReference type="PROSITE" id="PS51675">
    <property type="entry name" value="SAM_MT_TRM10"/>
    <property type="match status" value="1"/>
</dbReference>
<evidence type="ECO:0000256" key="7">
    <source>
        <dbReference type="ARBA" id="ARBA00032166"/>
    </source>
</evidence>
<evidence type="ECO:0000256" key="1">
    <source>
        <dbReference type="ARBA" id="ARBA00012797"/>
    </source>
</evidence>
<dbReference type="GO" id="GO:0002939">
    <property type="term" value="P:tRNA N1-guanine methylation"/>
    <property type="evidence" value="ECO:0007669"/>
    <property type="project" value="TreeGrafter"/>
</dbReference>
<feature type="compositionally biased region" description="Low complexity" evidence="9">
    <location>
        <begin position="380"/>
        <end position="397"/>
    </location>
</feature>
<sequence length="397" mass="44942">MEDETERPRKLVKVDHDNDNDNNEISSGLIPDAPTDAVDNEDVKHEEVSHTDPAAETGGEGGAPPAEAANPPMSKNQLKKLRKQEKWEAGRMERKEKRKEKERQRRERRRLAREEAIKNGEEEANITKQMKKQPCKQLPISIIIDCNYDDLMIEKERVSLSSQIARSYSDNGRGPYRSHLFISSFNKKLKERFDTVMHKHYQNWKNVVVTDEDYMHAAKLAHAKMTGPRGGFMEGMFKGKEAKPEEGEIIYLSSDSPHTLTELKPYCTYVVGGLVDKNRHKGVCYRSALENGVKTAKLPIGDYIKMASRQVLTTNHVVEIMVRWLELGDWGKAFEMVIPKRKGGVLIGKDGEVQNCEDHDDGGQSDEDENHADEARAHAEAQTATEESNAAETETTE</sequence>
<evidence type="ECO:0000256" key="6">
    <source>
        <dbReference type="ARBA" id="ARBA00031792"/>
    </source>
</evidence>
<evidence type="ECO:0000259" key="10">
    <source>
        <dbReference type="PROSITE" id="PS51675"/>
    </source>
</evidence>
<evidence type="ECO:0000256" key="4">
    <source>
        <dbReference type="ARBA" id="ARBA00022679"/>
    </source>
</evidence>
<dbReference type="CDD" id="cd18089">
    <property type="entry name" value="SPOUT_Trm10-like"/>
    <property type="match status" value="1"/>
</dbReference>
<keyword evidence="3 11" id="KW-0489">Methyltransferase</keyword>
<name>A0A168DRP3_9EURO</name>
<evidence type="ECO:0000256" key="9">
    <source>
        <dbReference type="SAM" id="MobiDB-lite"/>
    </source>
</evidence>
<accession>A0A168DRP3</accession>
<comment type="catalytic activity">
    <reaction evidence="8">
        <text>guanosine(9) in tRNA + S-adenosyl-L-methionine = N(1)-methylguanosine(9) in tRNA + S-adenosyl-L-homocysteine + H(+)</text>
        <dbReference type="Rhea" id="RHEA:43156"/>
        <dbReference type="Rhea" id="RHEA-COMP:10367"/>
        <dbReference type="Rhea" id="RHEA-COMP:10368"/>
        <dbReference type="ChEBI" id="CHEBI:15378"/>
        <dbReference type="ChEBI" id="CHEBI:57856"/>
        <dbReference type="ChEBI" id="CHEBI:59789"/>
        <dbReference type="ChEBI" id="CHEBI:73542"/>
        <dbReference type="ChEBI" id="CHEBI:74269"/>
        <dbReference type="EC" id="2.1.1.221"/>
    </reaction>
</comment>
<dbReference type="GO" id="GO:0052905">
    <property type="term" value="F:tRNA (guanosine(9)-N1)-methyltransferase activity"/>
    <property type="evidence" value="ECO:0007669"/>
    <property type="project" value="UniProtKB-EC"/>
</dbReference>
<dbReference type="InterPro" id="IPR007356">
    <property type="entry name" value="tRNA_m1G_MeTrfase_euk"/>
</dbReference>
<feature type="region of interest" description="Disordered" evidence="9">
    <location>
        <begin position="1"/>
        <end position="114"/>
    </location>
</feature>
<protein>
    <recommendedName>
        <fullName evidence="2">tRNA (guanine(9)-N1)-methyltransferase</fullName>
        <ecNumber evidence="1">2.1.1.221</ecNumber>
    </recommendedName>
    <alternativeName>
        <fullName evidence="7">tRNA methyltransferase 10</fullName>
    </alternativeName>
    <alternativeName>
        <fullName evidence="6">tRNA(m1G9)-methyltransferase</fullName>
    </alternativeName>
</protein>
<evidence type="ECO:0000256" key="3">
    <source>
        <dbReference type="ARBA" id="ARBA00022603"/>
    </source>
</evidence>
<dbReference type="PANTHER" id="PTHR13563:SF13">
    <property type="entry name" value="TRNA METHYLTRANSFERASE 10 HOMOLOG A"/>
    <property type="match status" value="1"/>
</dbReference>
<comment type="caution">
    <text evidence="11">The sequence shown here is derived from an EMBL/GenBank/DDBJ whole genome shotgun (WGS) entry which is preliminary data.</text>
</comment>
<evidence type="ECO:0000256" key="5">
    <source>
        <dbReference type="ARBA" id="ARBA00022691"/>
    </source>
</evidence>
<dbReference type="OrthoDB" id="278300at2759"/>
<dbReference type="VEuPathDB" id="FungiDB:AAP_00295"/>
<dbReference type="AlphaFoldDB" id="A0A168DRP3"/>
<feature type="compositionally biased region" description="Basic and acidic residues" evidence="9">
    <location>
        <begin position="1"/>
        <end position="19"/>
    </location>
</feature>
<evidence type="ECO:0000313" key="12">
    <source>
        <dbReference type="Proteomes" id="UP000242877"/>
    </source>
</evidence>
<proteinExistence type="predicted"/>
<evidence type="ECO:0000256" key="2">
    <source>
        <dbReference type="ARBA" id="ARBA00020451"/>
    </source>
</evidence>
<feature type="region of interest" description="Disordered" evidence="9">
    <location>
        <begin position="350"/>
        <end position="397"/>
    </location>
</feature>
<gene>
    <name evidence="11" type="ORF">AAP_00295</name>
</gene>
<evidence type="ECO:0000313" key="11">
    <source>
        <dbReference type="EMBL" id="KZZ98034.1"/>
    </source>
</evidence>
<feature type="compositionally biased region" description="Low complexity" evidence="9">
    <location>
        <begin position="63"/>
        <end position="72"/>
    </location>
</feature>
<keyword evidence="4 11" id="KW-0808">Transferase</keyword>
<feature type="compositionally biased region" description="Acidic residues" evidence="9">
    <location>
        <begin position="358"/>
        <end position="371"/>
    </location>
</feature>
<dbReference type="Proteomes" id="UP000242877">
    <property type="component" value="Unassembled WGS sequence"/>
</dbReference>
<dbReference type="GO" id="GO:0000049">
    <property type="term" value="F:tRNA binding"/>
    <property type="evidence" value="ECO:0007669"/>
    <property type="project" value="TreeGrafter"/>
</dbReference>
<dbReference type="EC" id="2.1.1.221" evidence="1"/>
<dbReference type="Gene3D" id="3.40.1280.30">
    <property type="match status" value="1"/>
</dbReference>
<dbReference type="PANTHER" id="PTHR13563">
    <property type="entry name" value="TRNA (GUANINE-9-) METHYLTRANSFERASE"/>
    <property type="match status" value="1"/>
</dbReference>
<dbReference type="GO" id="GO:0005634">
    <property type="term" value="C:nucleus"/>
    <property type="evidence" value="ECO:0007669"/>
    <property type="project" value="TreeGrafter"/>
</dbReference>
<organism evidence="11 12">
    <name type="scientific">Ascosphaera apis ARSEF 7405</name>
    <dbReference type="NCBI Taxonomy" id="392613"/>
    <lineage>
        <taxon>Eukaryota</taxon>
        <taxon>Fungi</taxon>
        <taxon>Dikarya</taxon>
        <taxon>Ascomycota</taxon>
        <taxon>Pezizomycotina</taxon>
        <taxon>Eurotiomycetes</taxon>
        <taxon>Eurotiomycetidae</taxon>
        <taxon>Onygenales</taxon>
        <taxon>Ascosphaeraceae</taxon>
        <taxon>Ascosphaera</taxon>
    </lineage>
</organism>
<feature type="compositionally biased region" description="Basic and acidic residues" evidence="9">
    <location>
        <begin position="84"/>
        <end position="105"/>
    </location>
</feature>
<feature type="domain" description="SAM-dependent MTase TRM10-type" evidence="10">
    <location>
        <begin position="126"/>
        <end position="345"/>
    </location>
</feature>
<reference evidence="11 12" key="1">
    <citation type="journal article" date="2016" name="Genome Biol. Evol.">
        <title>Divergent and convergent evolution of fungal pathogenicity.</title>
        <authorList>
            <person name="Shang Y."/>
            <person name="Xiao G."/>
            <person name="Zheng P."/>
            <person name="Cen K."/>
            <person name="Zhan S."/>
            <person name="Wang C."/>
        </authorList>
    </citation>
    <scope>NUCLEOTIDE SEQUENCE [LARGE SCALE GENOMIC DNA]</scope>
    <source>
        <strain evidence="11 12">ARSEF 7405</strain>
    </source>
</reference>
<evidence type="ECO:0000256" key="8">
    <source>
        <dbReference type="ARBA" id="ARBA00048434"/>
    </source>
</evidence>
<dbReference type="InterPro" id="IPR038459">
    <property type="entry name" value="MT_TRM10-typ_sf"/>
</dbReference>
<dbReference type="EMBL" id="AZGZ01000001">
    <property type="protein sequence ID" value="KZZ98034.1"/>
    <property type="molecule type" value="Genomic_DNA"/>
</dbReference>
<feature type="compositionally biased region" description="Basic and acidic residues" evidence="9">
    <location>
        <begin position="41"/>
        <end position="50"/>
    </location>
</feature>